<dbReference type="Pfam" id="PF04266">
    <property type="entry name" value="ASCH"/>
    <property type="match status" value="1"/>
</dbReference>
<organism evidence="2">
    <name type="scientific">Archaeoglobus fulgidus</name>
    <dbReference type="NCBI Taxonomy" id="2234"/>
    <lineage>
        <taxon>Archaea</taxon>
        <taxon>Methanobacteriati</taxon>
        <taxon>Methanobacteriota</taxon>
        <taxon>Archaeoglobi</taxon>
        <taxon>Archaeoglobales</taxon>
        <taxon>Archaeoglobaceae</taxon>
        <taxon>Archaeoglobus</taxon>
    </lineage>
</organism>
<dbReference type="PANTHER" id="PTHR42250:SF1">
    <property type="entry name" value="ASCH DOMAIN-CONTAINING PROTEIN"/>
    <property type="match status" value="1"/>
</dbReference>
<dbReference type="SMART" id="SM01022">
    <property type="entry name" value="ASCH"/>
    <property type="match status" value="1"/>
</dbReference>
<dbReference type="EMBL" id="DSYZ01000014">
    <property type="protein sequence ID" value="HGT82217.1"/>
    <property type="molecule type" value="Genomic_DNA"/>
</dbReference>
<dbReference type="AlphaFoldDB" id="A0A7J3LZR7"/>
<accession>A0A7J3LZR7</accession>
<dbReference type="CDD" id="cd06552">
    <property type="entry name" value="ASCH_yqfb_like"/>
    <property type="match status" value="1"/>
</dbReference>
<evidence type="ECO:0000313" key="2">
    <source>
        <dbReference type="EMBL" id="HGT82217.1"/>
    </source>
</evidence>
<name>A0A7J3LZR7_ARCFL</name>
<feature type="domain" description="ASCH" evidence="1">
    <location>
        <begin position="4"/>
        <end position="102"/>
    </location>
</feature>
<reference evidence="2" key="1">
    <citation type="journal article" date="2020" name="mSystems">
        <title>Genome- and Community-Level Interaction Insights into Carbon Utilization and Element Cycling Functions of Hydrothermarchaeota in Hydrothermal Sediment.</title>
        <authorList>
            <person name="Zhou Z."/>
            <person name="Liu Y."/>
            <person name="Xu W."/>
            <person name="Pan J."/>
            <person name="Luo Z.H."/>
            <person name="Li M."/>
        </authorList>
    </citation>
    <scope>NUCLEOTIDE SEQUENCE [LARGE SCALE GENOMIC DNA]</scope>
    <source>
        <strain evidence="2">SpSt-587</strain>
    </source>
</reference>
<dbReference type="PANTHER" id="PTHR42250">
    <property type="entry name" value="ASCH DOMAIN-CONTAINING PROTEIN"/>
    <property type="match status" value="1"/>
</dbReference>
<comment type="caution">
    <text evidence="2">The sequence shown here is derived from an EMBL/GenBank/DDBJ whole genome shotgun (WGS) entry which is preliminary data.</text>
</comment>
<dbReference type="InterPro" id="IPR015947">
    <property type="entry name" value="PUA-like_sf"/>
</dbReference>
<dbReference type="Gene3D" id="2.30.130.30">
    <property type="entry name" value="Hypothetical protein"/>
    <property type="match status" value="1"/>
</dbReference>
<dbReference type="SUPFAM" id="SSF88697">
    <property type="entry name" value="PUA domain-like"/>
    <property type="match status" value="1"/>
</dbReference>
<dbReference type="InterPro" id="IPR007374">
    <property type="entry name" value="ASCH_domain"/>
</dbReference>
<evidence type="ECO:0000259" key="1">
    <source>
        <dbReference type="SMART" id="SM01022"/>
    </source>
</evidence>
<protein>
    <submittedName>
        <fullName evidence="2">ASCH domain-containing protein</fullName>
    </submittedName>
</protein>
<sequence>MERINFDTEFVPAILSRAKKTTIRRGIRSYPVGKIVELTVDSKPFAMAKVKKVVVKRVSELSDEDAIVDGFSGKDELIRALKKIYGEIDESEFVTIVHFELI</sequence>
<gene>
    <name evidence="2" type="ORF">ENT52_00565</name>
</gene>
<proteinExistence type="predicted"/>